<dbReference type="RefSeq" id="WP_254759802.1">
    <property type="nucleotide sequence ID" value="NZ_JANCLT010000008.1"/>
</dbReference>
<feature type="domain" description="YokE-like PH" evidence="1">
    <location>
        <begin position="12"/>
        <end position="104"/>
    </location>
</feature>
<proteinExistence type="predicted"/>
<evidence type="ECO:0000259" key="1">
    <source>
        <dbReference type="Pfam" id="PF14470"/>
    </source>
</evidence>
<accession>A0AA42BQH1</accession>
<protein>
    <submittedName>
        <fullName evidence="2">PH domain-containing protein</fullName>
    </submittedName>
</protein>
<evidence type="ECO:0000313" key="2">
    <source>
        <dbReference type="EMBL" id="MCP8969882.1"/>
    </source>
</evidence>
<sequence>MEAEKRHLKAILMPDEMILSLVCCSLEVFHKRFIPRSGLLAATNSRILFVESHGSAEEYSYEKITYFMKEESASGYKLFVRYGDVLARVTYAEGENPEAFTAVLQQKICPSIVFPASS</sequence>
<dbReference type="AlphaFoldDB" id="A0AA42BQH1"/>
<dbReference type="InterPro" id="IPR039519">
    <property type="entry name" value="YokE-like_PH"/>
</dbReference>
<comment type="caution">
    <text evidence="2">The sequence shown here is derived from an EMBL/GenBank/DDBJ whole genome shotgun (WGS) entry which is preliminary data.</text>
</comment>
<dbReference type="Pfam" id="PF14470">
    <property type="entry name" value="bPH_3"/>
    <property type="match status" value="1"/>
</dbReference>
<dbReference type="EMBL" id="JANCLT010000008">
    <property type="protein sequence ID" value="MCP8969882.1"/>
    <property type="molecule type" value="Genomic_DNA"/>
</dbReference>
<keyword evidence="3" id="KW-1185">Reference proteome</keyword>
<evidence type="ECO:0000313" key="3">
    <source>
        <dbReference type="Proteomes" id="UP001156102"/>
    </source>
</evidence>
<dbReference type="Proteomes" id="UP001156102">
    <property type="component" value="Unassembled WGS sequence"/>
</dbReference>
<organism evidence="2 3">
    <name type="scientific">Ectobacillus ponti</name>
    <dbReference type="NCBI Taxonomy" id="2961894"/>
    <lineage>
        <taxon>Bacteria</taxon>
        <taxon>Bacillati</taxon>
        <taxon>Bacillota</taxon>
        <taxon>Bacilli</taxon>
        <taxon>Bacillales</taxon>
        <taxon>Bacillaceae</taxon>
        <taxon>Ectobacillus</taxon>
    </lineage>
</organism>
<name>A0AA42BQH1_9BACI</name>
<gene>
    <name evidence="2" type="ORF">NK662_15250</name>
</gene>
<reference evidence="2" key="1">
    <citation type="submission" date="2022-07" db="EMBL/GenBank/DDBJ databases">
        <authorList>
            <person name="Li W.-J."/>
            <person name="Deng Q.-Q."/>
        </authorList>
    </citation>
    <scope>NUCLEOTIDE SEQUENCE</scope>
    <source>
        <strain evidence="2">SYSU M60031</strain>
    </source>
</reference>